<organism evidence="1">
    <name type="scientific">Oikopleura dioica</name>
    <name type="common">Tunicate</name>
    <dbReference type="NCBI Taxonomy" id="34765"/>
    <lineage>
        <taxon>Eukaryota</taxon>
        <taxon>Metazoa</taxon>
        <taxon>Chordata</taxon>
        <taxon>Tunicata</taxon>
        <taxon>Appendicularia</taxon>
        <taxon>Copelata</taxon>
        <taxon>Oikopleuridae</taxon>
        <taxon>Oikopleura</taxon>
    </lineage>
</organism>
<dbReference type="AlphaFoldDB" id="E4XSU5"/>
<evidence type="ECO:0000313" key="2">
    <source>
        <dbReference type="Proteomes" id="UP000001307"/>
    </source>
</evidence>
<sequence length="165" mass="18899">MKLFYTPQLIRKRINESEQASAKPQKKYVRIRNIDLEKKAFSKSLEKLDKENVPQKGNFSIMKSSTRSESREALAPTNGPGFQRQLARHSYYVRDLHTKALLSSKTILVDMFVAASVDDVKLLDFYLRVGQLPVDAADKRGWRAIHHACLENDQIIVHLNFAKNG</sequence>
<dbReference type="Proteomes" id="UP000001307">
    <property type="component" value="Unassembled WGS sequence"/>
</dbReference>
<accession>E4XSU5</accession>
<protein>
    <submittedName>
        <fullName evidence="1">Uncharacterized protein</fullName>
    </submittedName>
</protein>
<evidence type="ECO:0000313" key="1">
    <source>
        <dbReference type="EMBL" id="CBY12804.1"/>
    </source>
</evidence>
<proteinExistence type="predicted"/>
<keyword evidence="2" id="KW-1185">Reference proteome</keyword>
<name>E4XSU5_OIKDI</name>
<reference evidence="1" key="1">
    <citation type="journal article" date="2010" name="Science">
        <title>Plasticity of animal genome architecture unmasked by rapid evolution of a pelagic tunicate.</title>
        <authorList>
            <person name="Denoeud F."/>
            <person name="Henriet S."/>
            <person name="Mungpakdee S."/>
            <person name="Aury J.M."/>
            <person name="Da Silva C."/>
            <person name="Brinkmann H."/>
            <person name="Mikhaleva J."/>
            <person name="Olsen L.C."/>
            <person name="Jubin C."/>
            <person name="Canestro C."/>
            <person name="Bouquet J.M."/>
            <person name="Danks G."/>
            <person name="Poulain J."/>
            <person name="Campsteijn C."/>
            <person name="Adamski M."/>
            <person name="Cross I."/>
            <person name="Yadetie F."/>
            <person name="Muffato M."/>
            <person name="Louis A."/>
            <person name="Butcher S."/>
            <person name="Tsagkogeorga G."/>
            <person name="Konrad A."/>
            <person name="Singh S."/>
            <person name="Jensen M.F."/>
            <person name="Cong E.H."/>
            <person name="Eikeseth-Otteraa H."/>
            <person name="Noel B."/>
            <person name="Anthouard V."/>
            <person name="Porcel B.M."/>
            <person name="Kachouri-Lafond R."/>
            <person name="Nishino A."/>
            <person name="Ugolini M."/>
            <person name="Chourrout P."/>
            <person name="Nishida H."/>
            <person name="Aasland R."/>
            <person name="Huzurbazar S."/>
            <person name="Westhof E."/>
            <person name="Delsuc F."/>
            <person name="Lehrach H."/>
            <person name="Reinhardt R."/>
            <person name="Weissenbach J."/>
            <person name="Roy S.W."/>
            <person name="Artiguenave F."/>
            <person name="Postlethwait J.H."/>
            <person name="Manak J.R."/>
            <person name="Thompson E.M."/>
            <person name="Jaillon O."/>
            <person name="Du Pasquier L."/>
            <person name="Boudinot P."/>
            <person name="Liberles D.A."/>
            <person name="Volff J.N."/>
            <person name="Philippe H."/>
            <person name="Lenhard B."/>
            <person name="Roest Crollius H."/>
            <person name="Wincker P."/>
            <person name="Chourrout D."/>
        </authorList>
    </citation>
    <scope>NUCLEOTIDE SEQUENCE [LARGE SCALE GENOMIC DNA]</scope>
</reference>
<gene>
    <name evidence="1" type="ORF">GSOID_T00002863001</name>
</gene>
<dbReference type="InParanoid" id="E4XSU5"/>
<dbReference type="EMBL" id="FN653140">
    <property type="protein sequence ID" value="CBY12804.1"/>
    <property type="molecule type" value="Genomic_DNA"/>
</dbReference>